<name>A0A0F7SJI7_PHARH</name>
<dbReference type="AlphaFoldDB" id="A0A0F7SJI7"/>
<protein>
    <submittedName>
        <fullName evidence="2">Thioredoxin-like fold</fullName>
    </submittedName>
</protein>
<sequence>MTNKVIKLDITSDSVCPFCYGFRKIEQAIEKVKADSPDVDFSIQFHPFLLDPNASKSPKNKRGVYIEKFGSAERVDGMIKMMKDKGKECGINFSYGGDISQTTSSHRLISKAYLKNGQDMQLDLINRIFKGYFENEKNVGDHAWLAQEAVASKVFETTEEALRFLESDELLKEVQQEVLKSSTMGISGVPFTVIDNKYAVSGAQEPAVFTEIFSKVARGMPVA</sequence>
<dbReference type="Gene3D" id="3.40.30.10">
    <property type="entry name" value="Glutaredoxin"/>
    <property type="match status" value="1"/>
</dbReference>
<dbReference type="InterPro" id="IPR001853">
    <property type="entry name" value="DSBA-like_thioredoxin_dom"/>
</dbReference>
<dbReference type="Pfam" id="PF01323">
    <property type="entry name" value="DSBA"/>
    <property type="match status" value="1"/>
</dbReference>
<dbReference type="InterPro" id="IPR036249">
    <property type="entry name" value="Thioredoxin-like_sf"/>
</dbReference>
<dbReference type="CDD" id="cd03024">
    <property type="entry name" value="DsbA_FrnE"/>
    <property type="match status" value="1"/>
</dbReference>
<dbReference type="GO" id="GO:0016491">
    <property type="term" value="F:oxidoreductase activity"/>
    <property type="evidence" value="ECO:0007669"/>
    <property type="project" value="InterPro"/>
</dbReference>
<feature type="domain" description="DSBA-like thioredoxin" evidence="1">
    <location>
        <begin position="8"/>
        <end position="211"/>
    </location>
</feature>
<evidence type="ECO:0000313" key="2">
    <source>
        <dbReference type="EMBL" id="CDZ97504.1"/>
    </source>
</evidence>
<dbReference type="SUPFAM" id="SSF52833">
    <property type="entry name" value="Thioredoxin-like"/>
    <property type="match status" value="1"/>
</dbReference>
<dbReference type="PANTHER" id="PTHR13887:SF41">
    <property type="entry name" value="THIOREDOXIN SUPERFAMILY PROTEIN"/>
    <property type="match status" value="1"/>
</dbReference>
<accession>A0A0F7SJI7</accession>
<dbReference type="EMBL" id="LN483211">
    <property type="protein sequence ID" value="CDZ97504.1"/>
    <property type="molecule type" value="Genomic_DNA"/>
</dbReference>
<reference evidence="2" key="1">
    <citation type="submission" date="2014-08" db="EMBL/GenBank/DDBJ databases">
        <authorList>
            <person name="Sharma Rahul"/>
            <person name="Thines Marco"/>
        </authorList>
    </citation>
    <scope>NUCLEOTIDE SEQUENCE</scope>
</reference>
<organism evidence="2">
    <name type="scientific">Phaffia rhodozyma</name>
    <name type="common">Yeast</name>
    <name type="synonym">Xanthophyllomyces dendrorhous</name>
    <dbReference type="NCBI Taxonomy" id="264483"/>
    <lineage>
        <taxon>Eukaryota</taxon>
        <taxon>Fungi</taxon>
        <taxon>Dikarya</taxon>
        <taxon>Basidiomycota</taxon>
        <taxon>Agaricomycotina</taxon>
        <taxon>Tremellomycetes</taxon>
        <taxon>Cystofilobasidiales</taxon>
        <taxon>Mrakiaceae</taxon>
        <taxon>Phaffia</taxon>
    </lineage>
</organism>
<evidence type="ECO:0000259" key="1">
    <source>
        <dbReference type="Pfam" id="PF01323"/>
    </source>
</evidence>
<proteinExistence type="predicted"/>
<dbReference type="PANTHER" id="PTHR13887">
    <property type="entry name" value="GLUTATHIONE S-TRANSFERASE KAPPA"/>
    <property type="match status" value="1"/>
</dbReference>